<accession>A0A849VAF3</accession>
<dbReference type="AlphaFoldDB" id="A0A849VAF3"/>
<dbReference type="EMBL" id="JABBPG010000002">
    <property type="protein sequence ID" value="NOU50256.1"/>
    <property type="molecule type" value="Genomic_DNA"/>
</dbReference>
<gene>
    <name evidence="1" type="ORF">HG263_06825</name>
</gene>
<evidence type="ECO:0000313" key="1">
    <source>
        <dbReference type="EMBL" id="NOU50256.1"/>
    </source>
</evidence>
<dbReference type="Proteomes" id="UP000586305">
    <property type="component" value="Unassembled WGS sequence"/>
</dbReference>
<name>A0A849VAF3_9GAMM</name>
<organism evidence="1 2">
    <name type="scientific">Pseudoalteromonas caenipelagi</name>
    <dbReference type="NCBI Taxonomy" id="2726988"/>
    <lineage>
        <taxon>Bacteria</taxon>
        <taxon>Pseudomonadati</taxon>
        <taxon>Pseudomonadota</taxon>
        <taxon>Gammaproteobacteria</taxon>
        <taxon>Alteromonadales</taxon>
        <taxon>Pseudoalteromonadaceae</taxon>
        <taxon>Pseudoalteromonas</taxon>
    </lineage>
</organism>
<dbReference type="RefSeq" id="WP_171625323.1">
    <property type="nucleotide sequence ID" value="NZ_JABBPG010000002.1"/>
</dbReference>
<evidence type="ECO:0000313" key="2">
    <source>
        <dbReference type="Proteomes" id="UP000586305"/>
    </source>
</evidence>
<reference evidence="1 2" key="1">
    <citation type="submission" date="2020-04" db="EMBL/GenBank/DDBJ databases">
        <title>Pseudoalteromonas caenipelagi sp. nov., isolated from a tidal flat.</title>
        <authorList>
            <person name="Park S."/>
            <person name="Yoon J.-H."/>
        </authorList>
    </citation>
    <scope>NUCLEOTIDE SEQUENCE [LARGE SCALE GENOMIC DNA]</scope>
    <source>
        <strain evidence="1 2">JBTF-M23</strain>
    </source>
</reference>
<keyword evidence="2" id="KW-1185">Reference proteome</keyword>
<protein>
    <submittedName>
        <fullName evidence="1">Uncharacterized protein</fullName>
    </submittedName>
</protein>
<proteinExistence type="predicted"/>
<comment type="caution">
    <text evidence="1">The sequence shown here is derived from an EMBL/GenBank/DDBJ whole genome shotgun (WGS) entry which is preliminary data.</text>
</comment>
<sequence length="83" mass="9631">MYNLKVYVEKSPEETEPQSIELPVVPRVDEYILLQEQYYQVTKVIYTLNPDTVAELNVTGQVNDPTTSRIKQKEVAAPRIQMF</sequence>